<dbReference type="Proteomes" id="UP000599688">
    <property type="component" value="Unassembled WGS sequence"/>
</dbReference>
<evidence type="ECO:0000313" key="2">
    <source>
        <dbReference type="Proteomes" id="UP000599688"/>
    </source>
</evidence>
<reference evidence="1 2" key="1">
    <citation type="journal article" date="2014" name="Int. J. Syst. Evol. Microbiol.">
        <title>Complete genome sequence of Corynebacterium casei LMG S-19264T (=DSM 44701T), isolated from a smear-ripened cheese.</title>
        <authorList>
            <consortium name="US DOE Joint Genome Institute (JGI-PGF)"/>
            <person name="Walter F."/>
            <person name="Albersmeier A."/>
            <person name="Kalinowski J."/>
            <person name="Ruckert C."/>
        </authorList>
    </citation>
    <scope>NUCLEOTIDE SEQUENCE [LARGE SCALE GENOMIC DNA]</scope>
    <source>
        <strain evidence="1 2">CGMCC 1.12925</strain>
    </source>
</reference>
<dbReference type="PROSITE" id="PS51257">
    <property type="entry name" value="PROKAR_LIPOPROTEIN"/>
    <property type="match status" value="1"/>
</dbReference>
<evidence type="ECO:0000313" key="1">
    <source>
        <dbReference type="EMBL" id="GGE10973.1"/>
    </source>
</evidence>
<protein>
    <submittedName>
        <fullName evidence="1">Uncharacterized protein</fullName>
    </submittedName>
</protein>
<keyword evidence="2" id="KW-1185">Reference proteome</keyword>
<proteinExistence type="predicted"/>
<gene>
    <name evidence="1" type="ORF">GCM10010831_10540</name>
</gene>
<comment type="caution">
    <text evidence="1">The sequence shown here is derived from an EMBL/GenBank/DDBJ whole genome shotgun (WGS) entry which is preliminary data.</text>
</comment>
<dbReference type="AlphaFoldDB" id="A0A917E763"/>
<dbReference type="EMBL" id="BMGL01000005">
    <property type="protein sequence ID" value="GGE10973.1"/>
    <property type="molecule type" value="Genomic_DNA"/>
</dbReference>
<name>A0A917E763_9FLAO</name>
<sequence>MNKFLISLSLIGLLTSCKNENNKSKEAEIENKQVKEVTPSIVSPEMEEIPVLKKCYTYRAKDQKAKLNLELEDEMVTGKLSFKGNDNKNGYVIGQFQQDTLYLTYKYVEDNQKMAKELVLLENKDDFTLQMATANYTQVKGIDVIADQSKIKFNGLIFEKFDCKQE</sequence>
<accession>A0A917E763</accession>
<organism evidence="1 2">
    <name type="scientific">Psychroflexus salis</name>
    <dbReference type="NCBI Taxonomy" id="1526574"/>
    <lineage>
        <taxon>Bacteria</taxon>
        <taxon>Pseudomonadati</taxon>
        <taxon>Bacteroidota</taxon>
        <taxon>Flavobacteriia</taxon>
        <taxon>Flavobacteriales</taxon>
        <taxon>Flavobacteriaceae</taxon>
        <taxon>Psychroflexus</taxon>
    </lineage>
</organism>
<dbReference type="RefSeq" id="WP_188405759.1">
    <property type="nucleotide sequence ID" value="NZ_BMGL01000005.1"/>
</dbReference>